<evidence type="ECO:0000259" key="4">
    <source>
        <dbReference type="Pfam" id="PF00891"/>
    </source>
</evidence>
<dbReference type="SUPFAM" id="SSF46785">
    <property type="entry name" value="Winged helix' DNA-binding domain"/>
    <property type="match status" value="1"/>
</dbReference>
<dbReference type="PANTHER" id="PTHR43712">
    <property type="entry name" value="PUTATIVE (AFU_ORTHOLOGUE AFUA_4G14580)-RELATED"/>
    <property type="match status" value="1"/>
</dbReference>
<dbReference type="GO" id="GO:0032259">
    <property type="term" value="P:methylation"/>
    <property type="evidence" value="ECO:0007669"/>
    <property type="project" value="UniProtKB-KW"/>
</dbReference>
<dbReference type="PROSITE" id="PS51683">
    <property type="entry name" value="SAM_OMT_II"/>
    <property type="match status" value="1"/>
</dbReference>
<evidence type="ECO:0000256" key="3">
    <source>
        <dbReference type="ARBA" id="ARBA00022691"/>
    </source>
</evidence>
<sequence length="388" mass="42667">MAQTSTNTSTRIVELSSIIHEQTVKFDACLAANDLPTPSFDISCPLKLILPPEAQAARNAVLEATDELTNLMLGPLESLIPPPNSWISITALQRFKIANSFPPGTTSTFTEIASQCSIPEPDCRRLLRHAMTFYIFSEPSPGIVAHTALSKALAEIPPVGAFLGFVAEEMLPASTRIVDAMQQWPGSEESNETGFALVYATDTPMMEVVSCDPRRAQQIGHAMSFLNSRPGENVSHLVQNFSWVGTKLLVDVGGAKGTVGLAIARRDPDIRIVVHDNPEVITGTKVPDDLRERVELMGHDFFTEQLVKGADIYLIRNVLHDWSDKYAAKILGNLIPALKKGARVLVNDRVLPPPGALSPYKARQPRYDGFLSLPELISTSFFCWFRFR</sequence>
<dbReference type="Gene3D" id="1.10.10.10">
    <property type="entry name" value="Winged helix-like DNA-binding domain superfamily/Winged helix DNA-binding domain"/>
    <property type="match status" value="1"/>
</dbReference>
<dbReference type="GeneID" id="28826058"/>
<keyword evidence="3" id="KW-0949">S-adenosyl-L-methionine</keyword>
<dbReference type="GO" id="GO:0008171">
    <property type="term" value="F:O-methyltransferase activity"/>
    <property type="evidence" value="ECO:0007669"/>
    <property type="project" value="InterPro"/>
</dbReference>
<evidence type="ECO:0000313" key="6">
    <source>
        <dbReference type="Proteomes" id="UP000070700"/>
    </source>
</evidence>
<gene>
    <name evidence="5" type="ORF">LY89DRAFT_691463</name>
</gene>
<proteinExistence type="predicted"/>
<dbReference type="Proteomes" id="UP000070700">
    <property type="component" value="Unassembled WGS sequence"/>
</dbReference>
<dbReference type="InterPro" id="IPR036390">
    <property type="entry name" value="WH_DNA-bd_sf"/>
</dbReference>
<dbReference type="EMBL" id="KQ947438">
    <property type="protein sequence ID" value="KUJ07726.1"/>
    <property type="molecule type" value="Genomic_DNA"/>
</dbReference>
<evidence type="ECO:0000256" key="1">
    <source>
        <dbReference type="ARBA" id="ARBA00022603"/>
    </source>
</evidence>
<dbReference type="KEGG" id="psco:LY89DRAFT_691463"/>
<dbReference type="PANTHER" id="PTHR43712:SF12">
    <property type="entry name" value="STERIGMATOCYSTIN 8-O-METHYLTRANSFERASE"/>
    <property type="match status" value="1"/>
</dbReference>
<organism evidence="5 6">
    <name type="scientific">Mollisia scopiformis</name>
    <name type="common">Conifer needle endophyte fungus</name>
    <name type="synonym">Phialocephala scopiformis</name>
    <dbReference type="NCBI Taxonomy" id="149040"/>
    <lineage>
        <taxon>Eukaryota</taxon>
        <taxon>Fungi</taxon>
        <taxon>Dikarya</taxon>
        <taxon>Ascomycota</taxon>
        <taxon>Pezizomycotina</taxon>
        <taxon>Leotiomycetes</taxon>
        <taxon>Helotiales</taxon>
        <taxon>Mollisiaceae</taxon>
        <taxon>Mollisia</taxon>
    </lineage>
</organism>
<dbReference type="InterPro" id="IPR016461">
    <property type="entry name" value="COMT-like"/>
</dbReference>
<dbReference type="InParanoid" id="A0A132B5N3"/>
<keyword evidence="6" id="KW-1185">Reference proteome</keyword>
<dbReference type="SUPFAM" id="SSF53335">
    <property type="entry name" value="S-adenosyl-L-methionine-dependent methyltransferases"/>
    <property type="match status" value="1"/>
</dbReference>
<accession>A0A132B5N3</accession>
<keyword evidence="1 5" id="KW-0489">Methyltransferase</keyword>
<feature type="domain" description="O-methyltransferase C-terminal" evidence="4">
    <location>
        <begin position="206"/>
        <end position="352"/>
    </location>
</feature>
<dbReference type="Gene3D" id="3.40.50.150">
    <property type="entry name" value="Vaccinia Virus protein VP39"/>
    <property type="match status" value="1"/>
</dbReference>
<dbReference type="Pfam" id="PF00891">
    <property type="entry name" value="Methyltransf_2"/>
    <property type="match status" value="1"/>
</dbReference>
<reference evidence="5 6" key="1">
    <citation type="submission" date="2015-10" db="EMBL/GenBank/DDBJ databases">
        <title>Full genome of DAOMC 229536 Phialocephala scopiformis, a fungal endophyte of spruce producing the potent anti-insectan compound rugulosin.</title>
        <authorList>
            <consortium name="DOE Joint Genome Institute"/>
            <person name="Walker A.K."/>
            <person name="Frasz S.L."/>
            <person name="Seifert K.A."/>
            <person name="Miller J.D."/>
            <person name="Mondo S.J."/>
            <person name="Labutti K."/>
            <person name="Lipzen A."/>
            <person name="Dockter R."/>
            <person name="Kennedy M."/>
            <person name="Grigoriev I.V."/>
            <person name="Spatafora J.W."/>
        </authorList>
    </citation>
    <scope>NUCLEOTIDE SEQUENCE [LARGE SCALE GENOMIC DNA]</scope>
    <source>
        <strain evidence="5 6">CBS 120377</strain>
    </source>
</reference>
<dbReference type="InterPro" id="IPR029063">
    <property type="entry name" value="SAM-dependent_MTases_sf"/>
</dbReference>
<evidence type="ECO:0000313" key="5">
    <source>
        <dbReference type="EMBL" id="KUJ07726.1"/>
    </source>
</evidence>
<keyword evidence="2 5" id="KW-0808">Transferase</keyword>
<dbReference type="InterPro" id="IPR001077">
    <property type="entry name" value="COMT_C"/>
</dbReference>
<name>A0A132B5N3_MOLSC</name>
<dbReference type="RefSeq" id="XP_018062081.1">
    <property type="nucleotide sequence ID" value="XM_018216332.1"/>
</dbReference>
<evidence type="ECO:0000256" key="2">
    <source>
        <dbReference type="ARBA" id="ARBA00022679"/>
    </source>
</evidence>
<dbReference type="AlphaFoldDB" id="A0A132B5N3"/>
<dbReference type="InterPro" id="IPR036388">
    <property type="entry name" value="WH-like_DNA-bd_sf"/>
</dbReference>
<protein>
    <submittedName>
        <fullName evidence="5">Putative O-methyltransferase</fullName>
    </submittedName>
</protein>
<dbReference type="OrthoDB" id="1606438at2759"/>